<evidence type="ECO:0000256" key="5">
    <source>
        <dbReference type="ARBA" id="ARBA00022679"/>
    </source>
</evidence>
<dbReference type="EMBL" id="CP061565">
    <property type="protein sequence ID" value="QNX08291.1"/>
    <property type="molecule type" value="Genomic_DNA"/>
</dbReference>
<keyword evidence="10 13" id="KW-0670">Pyruvate</keyword>
<protein>
    <recommendedName>
        <fullName evidence="13">UDP-N-acetylglucosamine 1-carboxyvinyltransferase</fullName>
        <ecNumber evidence="13">2.5.1.7</ecNumber>
    </recommendedName>
    <alternativeName>
        <fullName evidence="13">Enoylpyruvate transferase</fullName>
    </alternativeName>
    <alternativeName>
        <fullName evidence="13">UDP-N-acetylglucosamine enolpyruvyl transferase</fullName>
        <shortName evidence="13">EPT</shortName>
    </alternativeName>
</protein>
<evidence type="ECO:0000256" key="14">
    <source>
        <dbReference type="PROSITE-ProRule" id="PRU00023"/>
    </source>
</evidence>
<dbReference type="GO" id="GO:0019277">
    <property type="term" value="P:UDP-N-acetylgalactosamine biosynthetic process"/>
    <property type="evidence" value="ECO:0007669"/>
    <property type="project" value="InterPro"/>
</dbReference>
<evidence type="ECO:0000256" key="4">
    <source>
        <dbReference type="ARBA" id="ARBA00022618"/>
    </source>
</evidence>
<dbReference type="Proteomes" id="UP000516666">
    <property type="component" value="Chromosome"/>
</dbReference>
<dbReference type="Proteomes" id="UP000516745">
    <property type="component" value="Chromosome"/>
</dbReference>
<evidence type="ECO:0000256" key="11">
    <source>
        <dbReference type="ARBA" id="ARBA00038367"/>
    </source>
</evidence>
<accession>A0A5E9PHW0</accession>
<evidence type="ECO:0000313" key="18">
    <source>
        <dbReference type="EMBL" id="TEU27974.1"/>
    </source>
</evidence>
<dbReference type="EC" id="2.5.1.7" evidence="13"/>
<evidence type="ECO:0000256" key="1">
    <source>
        <dbReference type="ARBA" id="ARBA00004496"/>
    </source>
</evidence>
<dbReference type="RefSeq" id="WP_039255534.1">
    <property type="nucleotide sequence ID" value="NZ_BKHY01000042.1"/>
</dbReference>
<evidence type="ECO:0000313" key="21">
    <source>
        <dbReference type="Proteomes" id="UP000516745"/>
    </source>
</evidence>
<dbReference type="GO" id="GO:0008760">
    <property type="term" value="F:UDP-N-acetylglucosamine 1-carboxyvinyltransferase activity"/>
    <property type="evidence" value="ECO:0007669"/>
    <property type="project" value="UniProtKB-UniRule"/>
</dbReference>
<dbReference type="NCBIfam" id="TIGR01072">
    <property type="entry name" value="murA"/>
    <property type="match status" value="1"/>
</dbReference>
<evidence type="ECO:0000313" key="19">
    <source>
        <dbReference type="Proteomes" id="UP000297445"/>
    </source>
</evidence>
<evidence type="ECO:0000313" key="16">
    <source>
        <dbReference type="EMBL" id="QNX08291.1"/>
    </source>
</evidence>
<dbReference type="EMBL" id="CP061646">
    <property type="protein sequence ID" value="QNX72936.1"/>
    <property type="molecule type" value="Genomic_DNA"/>
</dbReference>
<dbReference type="InterPro" id="IPR013792">
    <property type="entry name" value="RNA3'P_cycl/enolpyr_Trfase_a/b"/>
</dbReference>
<dbReference type="PANTHER" id="PTHR43783:SF1">
    <property type="entry name" value="UDP-N-ACETYLGLUCOSAMINE 1-CARBOXYVINYLTRANSFERASE"/>
    <property type="match status" value="1"/>
</dbReference>
<comment type="subcellular location">
    <subcellularLocation>
        <location evidence="1 13">Cytoplasm</location>
    </subcellularLocation>
</comment>
<comment type="function">
    <text evidence="13">Cell wall formation. Adds enolpyruvyl to UDP-N-acetylglucosamine.</text>
</comment>
<feature type="binding site" evidence="13">
    <location>
        <position position="306"/>
    </location>
    <ligand>
        <name>UDP-N-acetyl-alpha-D-glucosamine</name>
        <dbReference type="ChEBI" id="CHEBI:57705"/>
    </ligand>
</feature>
<feature type="binding site" evidence="13">
    <location>
        <position position="328"/>
    </location>
    <ligand>
        <name>UDP-N-acetyl-alpha-D-glucosamine</name>
        <dbReference type="ChEBI" id="CHEBI:57705"/>
    </ligand>
</feature>
<feature type="repeat" description="ANK" evidence="14">
    <location>
        <begin position="178"/>
        <end position="211"/>
    </location>
</feature>
<dbReference type="SUPFAM" id="SSF55205">
    <property type="entry name" value="EPT/RTPC-like"/>
    <property type="match status" value="1"/>
</dbReference>
<keyword evidence="8 13" id="KW-0131">Cell cycle</keyword>
<keyword evidence="4 13" id="KW-0132">Cell division</keyword>
<dbReference type="Pfam" id="PF00275">
    <property type="entry name" value="EPSP_synthase"/>
    <property type="match status" value="1"/>
</dbReference>
<evidence type="ECO:0000313" key="20">
    <source>
        <dbReference type="Proteomes" id="UP000516666"/>
    </source>
</evidence>
<comment type="catalytic activity">
    <reaction evidence="12 13">
        <text>phosphoenolpyruvate + UDP-N-acetyl-alpha-D-glucosamine = UDP-N-acetyl-3-O-(1-carboxyvinyl)-alpha-D-glucosamine + phosphate</text>
        <dbReference type="Rhea" id="RHEA:18681"/>
        <dbReference type="ChEBI" id="CHEBI:43474"/>
        <dbReference type="ChEBI" id="CHEBI:57705"/>
        <dbReference type="ChEBI" id="CHEBI:58702"/>
        <dbReference type="ChEBI" id="CHEBI:68483"/>
        <dbReference type="EC" id="2.5.1.7"/>
    </reaction>
</comment>
<dbReference type="InterPro" id="IPR036968">
    <property type="entry name" value="Enolpyruvate_Tfrase_sf"/>
</dbReference>
<reference evidence="20 21" key="3">
    <citation type="submission" date="2020-09" db="EMBL/GenBank/DDBJ databases">
        <authorList>
            <person name="Chen F.-J."/>
            <person name="Lee Y.-T."/>
        </authorList>
    </citation>
    <scope>NUCLEOTIDE SEQUENCE [LARGE SCALE GENOMIC DNA]</scope>
    <source>
        <strain evidence="17 20">AS39</strain>
        <strain evidence="16 21">AS72</strain>
    </source>
</reference>
<dbReference type="EMBL" id="SNSA01000003">
    <property type="protein sequence ID" value="TEU27974.1"/>
    <property type="molecule type" value="Genomic_DNA"/>
</dbReference>
<keyword evidence="9 13" id="KW-0961">Cell wall biogenesis/degradation</keyword>
<evidence type="ECO:0000256" key="6">
    <source>
        <dbReference type="ARBA" id="ARBA00022960"/>
    </source>
</evidence>
<evidence type="ECO:0000256" key="9">
    <source>
        <dbReference type="ARBA" id="ARBA00023316"/>
    </source>
</evidence>
<keyword evidence="7 13" id="KW-0573">Peptidoglycan synthesis</keyword>
<dbReference type="HAMAP" id="MF_00111">
    <property type="entry name" value="MurA"/>
    <property type="match status" value="1"/>
</dbReference>
<dbReference type="Proteomes" id="UP000297445">
    <property type="component" value="Unassembled WGS sequence"/>
</dbReference>
<gene>
    <name evidence="13 18" type="primary">murA</name>
    <name evidence="18" type="ORF">E2R16_05715</name>
    <name evidence="17" type="ORF">IC776_03320</name>
    <name evidence="16" type="ORF">IC795_14880</name>
</gene>
<dbReference type="FunFam" id="3.65.10.10:FF:000001">
    <property type="entry name" value="UDP-N-acetylglucosamine 1-carboxyvinyltransferase"/>
    <property type="match status" value="1"/>
</dbReference>
<dbReference type="AlphaFoldDB" id="A0A5E9PHW0"/>
<proteinExistence type="inferred from homology"/>
<dbReference type="GO" id="GO:0005737">
    <property type="term" value="C:cytoplasm"/>
    <property type="evidence" value="ECO:0007669"/>
    <property type="project" value="UniProtKB-SubCell"/>
</dbReference>
<feature type="domain" description="Enolpyruvate transferase" evidence="15">
    <location>
        <begin position="7"/>
        <end position="407"/>
    </location>
</feature>
<comment type="caution">
    <text evidence="13">Lacks conserved residue(s) required for the propagation of feature annotation.</text>
</comment>
<evidence type="ECO:0000256" key="10">
    <source>
        <dbReference type="ARBA" id="ARBA00023317"/>
    </source>
</evidence>
<keyword evidence="6 13" id="KW-0133">Cell shape</keyword>
<feature type="binding site" evidence="13">
    <location>
        <position position="92"/>
    </location>
    <ligand>
        <name>UDP-N-acetyl-alpha-D-glucosamine</name>
        <dbReference type="ChEBI" id="CHEBI:57705"/>
    </ligand>
</feature>
<dbReference type="GO" id="GO:0008360">
    <property type="term" value="P:regulation of cell shape"/>
    <property type="evidence" value="ECO:0007669"/>
    <property type="project" value="UniProtKB-KW"/>
</dbReference>
<evidence type="ECO:0000256" key="7">
    <source>
        <dbReference type="ARBA" id="ARBA00022984"/>
    </source>
</evidence>
<dbReference type="GO" id="GO:0071555">
    <property type="term" value="P:cell wall organization"/>
    <property type="evidence" value="ECO:0007669"/>
    <property type="project" value="UniProtKB-KW"/>
</dbReference>
<name>A0A5E9PHW0_9GAMM</name>
<comment type="similarity">
    <text evidence="11 13">Belongs to the EPSP synthase family. MurA subfamily.</text>
</comment>
<dbReference type="FunFam" id="3.65.10.10:FF:000002">
    <property type="entry name" value="UDP-N-acetylglucosamine 1-carboxyvinyltransferase"/>
    <property type="match status" value="1"/>
</dbReference>
<dbReference type="CDD" id="cd01555">
    <property type="entry name" value="UdpNAET"/>
    <property type="match status" value="1"/>
</dbReference>
<dbReference type="GO" id="GO:0009252">
    <property type="term" value="P:peptidoglycan biosynthetic process"/>
    <property type="evidence" value="ECO:0007669"/>
    <property type="project" value="UniProtKB-UniRule"/>
</dbReference>
<feature type="active site" description="Proton donor" evidence="13">
    <location>
        <position position="116"/>
    </location>
</feature>
<dbReference type="UniPathway" id="UPA00219"/>
<evidence type="ECO:0000259" key="15">
    <source>
        <dbReference type="Pfam" id="PF00275"/>
    </source>
</evidence>
<reference evidence="18 19" key="1">
    <citation type="submission" date="2019-03" db="EMBL/GenBank/DDBJ databases">
        <title>Draft genome sequence of an environmental Acinetobacter seifertii from Brazil.</title>
        <authorList>
            <person name="Furlan J.P.R."/>
            <person name="Stehling E.G."/>
        </authorList>
    </citation>
    <scope>NUCLEOTIDE SEQUENCE [LARGE SCALE GENOMIC DNA]</scope>
    <source>
        <strain evidence="18 19">SAb133</strain>
    </source>
</reference>
<dbReference type="NCBIfam" id="NF006873">
    <property type="entry name" value="PRK09369.1"/>
    <property type="match status" value="1"/>
</dbReference>
<feature type="modified residue" description="2-(S-cysteinyl)pyruvic acid O-phosphothioketal" evidence="13">
    <location>
        <position position="116"/>
    </location>
</feature>
<keyword evidence="5 13" id="KW-0808">Transferase</keyword>
<dbReference type="InterPro" id="IPR001986">
    <property type="entry name" value="Enolpyruvate_Tfrase_dom"/>
</dbReference>
<evidence type="ECO:0000256" key="12">
    <source>
        <dbReference type="ARBA" id="ARBA00047527"/>
    </source>
</evidence>
<dbReference type="PROSITE" id="PS50088">
    <property type="entry name" value="ANK_REPEAT"/>
    <property type="match status" value="1"/>
</dbReference>
<evidence type="ECO:0000256" key="13">
    <source>
        <dbReference type="HAMAP-Rule" id="MF_00111"/>
    </source>
</evidence>
<evidence type="ECO:0000256" key="2">
    <source>
        <dbReference type="ARBA" id="ARBA00004752"/>
    </source>
</evidence>
<dbReference type="Gene3D" id="3.65.10.10">
    <property type="entry name" value="Enolpyruvate transferase domain"/>
    <property type="match status" value="2"/>
</dbReference>
<keyword evidence="14" id="KW-0040">ANK repeat</keyword>
<dbReference type="PANTHER" id="PTHR43783">
    <property type="entry name" value="UDP-N-ACETYLGLUCOSAMINE 1-CARBOXYVINYLTRANSFERASE"/>
    <property type="match status" value="1"/>
</dbReference>
<evidence type="ECO:0000313" key="17">
    <source>
        <dbReference type="EMBL" id="QNX72936.1"/>
    </source>
</evidence>
<dbReference type="GO" id="GO:0051301">
    <property type="term" value="P:cell division"/>
    <property type="evidence" value="ECO:0007669"/>
    <property type="project" value="UniProtKB-KW"/>
</dbReference>
<comment type="pathway">
    <text evidence="2 13">Cell wall biogenesis; peptidoglycan biosynthesis.</text>
</comment>
<organism evidence="18 19">
    <name type="scientific">Acinetobacter seifertii</name>
    <dbReference type="NCBI Taxonomy" id="1530123"/>
    <lineage>
        <taxon>Bacteria</taxon>
        <taxon>Pseudomonadati</taxon>
        <taxon>Pseudomonadota</taxon>
        <taxon>Gammaproteobacteria</taxon>
        <taxon>Moraxellales</taxon>
        <taxon>Moraxellaceae</taxon>
        <taxon>Acinetobacter</taxon>
        <taxon>Acinetobacter calcoaceticus/baumannii complex</taxon>
    </lineage>
</organism>
<dbReference type="InterPro" id="IPR002110">
    <property type="entry name" value="Ankyrin_rpt"/>
</dbReference>
<reference evidence="20 21" key="2">
    <citation type="submission" date="2020-09" db="EMBL/GenBank/DDBJ databases">
        <title>Clinical and molecular characterization of Acinetobacter seifertii in Taiwan.</title>
        <authorList>
            <person name="Li L.-H."/>
            <person name="Yang Y.-S."/>
            <person name="Sun J.-R."/>
            <person name="Huang T.-W."/>
            <person name="Huang W.-C."/>
            <person name="Wang Y.-C."/>
            <person name="Kuo T.-H."/>
            <person name="Kuo S.-C."/>
            <person name="Chen T.-L."/>
        </authorList>
    </citation>
    <scope>NUCLEOTIDE SEQUENCE [LARGE SCALE GENOMIC DNA]</scope>
    <source>
        <strain evidence="20">AS39</strain>
        <strain evidence="21">AS72</strain>
    </source>
</reference>
<dbReference type="InterPro" id="IPR005750">
    <property type="entry name" value="UDP_GlcNAc_COvinyl_MurA"/>
</dbReference>
<feature type="binding site" evidence="13">
    <location>
        <begin position="22"/>
        <end position="23"/>
    </location>
    <ligand>
        <name>phosphoenolpyruvate</name>
        <dbReference type="ChEBI" id="CHEBI:58702"/>
    </ligand>
</feature>
<sequence length="418" mass="44698">MDKFLITGGVKLEGEVRISGAKNAALPLLAAMILADSPITLTNVPNLKDVNTLVKLIGGLGVTISYENDTVKADTSTLDNQFAPYELVKTMRASILVLGPLLARYGNAKVSLPGGCAIGSRPVDQHLKALEALGAHIEVENGYVHATVDGRLKGGEVIFDMVTVGGTENILMAAALADGVTTIRNAAREPEITDLAQMLIKMGAKIEGIDTDTLVVTGVESLHGCEYAVVADRIETGSYLAAAAITGGRIKTTHTDPSLLESVLDKFEEMGAEVTRGDDWIELDMMGKRPKAVSFRTLPHPEFPTDMQAQIMAVNAIGRGFATISETIFENRFMHVPELSRMGANIQVEGHDAVVTGVEKLQAAPVMATDLRASFSLVLAALVAEGDTLIDRIYHIDRGYEHVEEKLQGLGAQIKRVS</sequence>
<keyword evidence="3 13" id="KW-0963">Cytoplasm</keyword>
<evidence type="ECO:0000256" key="3">
    <source>
        <dbReference type="ARBA" id="ARBA00022490"/>
    </source>
</evidence>
<evidence type="ECO:0000256" key="8">
    <source>
        <dbReference type="ARBA" id="ARBA00023306"/>
    </source>
</evidence>
<reference evidence="16" key="4">
    <citation type="submission" date="2021-03" db="EMBL/GenBank/DDBJ databases">
        <title>Clinical and molecular characterization of Acinetobacter seifertii in Taiwan.</title>
        <authorList>
            <person name="Li L.-H."/>
            <person name="Yang Y.-S."/>
            <person name="Sun J.-R."/>
            <person name="Huang T.-W."/>
            <person name="Huang W.-C."/>
            <person name="Wang Y.-C."/>
            <person name="Kuo T.-H."/>
            <person name="Kuo S.-C."/>
            <person name="Chen T.-L."/>
        </authorList>
    </citation>
    <scope>NUCLEOTIDE SEQUENCE</scope>
    <source>
        <strain evidence="17">AS39</strain>
        <strain evidence="16">AS72</strain>
    </source>
</reference>
<dbReference type="InterPro" id="IPR050068">
    <property type="entry name" value="MurA_subfamily"/>
</dbReference>
<feature type="binding site" evidence="13">
    <location>
        <begin position="121"/>
        <end position="125"/>
    </location>
    <ligand>
        <name>UDP-N-acetyl-alpha-D-glucosamine</name>
        <dbReference type="ChEBI" id="CHEBI:57705"/>
    </ligand>
</feature>